<proteinExistence type="predicted"/>
<dbReference type="OrthoDB" id="9802525at2"/>
<evidence type="ECO:0000313" key="1">
    <source>
        <dbReference type="EMBL" id="ENY70796.1"/>
    </source>
</evidence>
<dbReference type="AlphaFoldDB" id="N9VHD3"/>
<evidence type="ECO:0000313" key="2">
    <source>
        <dbReference type="Proteomes" id="UP000023775"/>
    </source>
</evidence>
<reference evidence="1 2" key="1">
    <citation type="journal article" date="2013" name="Genome Announc.">
        <title>Draft Genome Sequence of the Aeromonas diversa Type Strain.</title>
        <authorList>
            <person name="Farfan M."/>
            <person name="Spataro N."/>
            <person name="Sanglas A."/>
            <person name="Albarral V."/>
            <person name="Loren J.G."/>
            <person name="Bosch E."/>
            <person name="Fuste M.C."/>
        </authorList>
    </citation>
    <scope>NUCLEOTIDE SEQUENCE [LARGE SCALE GENOMIC DNA]</scope>
    <source>
        <strain evidence="1 2">2478-85</strain>
    </source>
</reference>
<dbReference type="EMBL" id="APVG01000054">
    <property type="protein sequence ID" value="ENY70796.1"/>
    <property type="molecule type" value="Genomic_DNA"/>
</dbReference>
<dbReference type="eggNOG" id="COG0438">
    <property type="taxonomic scope" value="Bacteria"/>
</dbReference>
<gene>
    <name evidence="1" type="ORF">G114_16370</name>
</gene>
<protein>
    <submittedName>
        <fullName evidence="1">Group 1 glycosyl transferase</fullName>
    </submittedName>
</protein>
<keyword evidence="1" id="KW-0808">Transferase</keyword>
<sequence>MRGPLVGKDFAGLPVFGPEVLDEYEPDEIVIIIFSDYRMFGAEICEQIATFGEFCIQTPYVAARDDRLSQPNSIWPQQLATLMQQWRSQFLVHQSQQRITLWIHALVKGGAERQMVLLALGLTQLGWQVQLICSNSINSEHNFWVSQLQQAGVELVFLTPIRDMWPQLTQPGELRELAVMLAPYFESGFLHYIITSHIVLKKFRPKILVCYLDDGNVCASMAALLCGIEHILVAGRNVAPGLIPPGITGYDIHRLAEYYHQFMALPGCVLFNNSGAGAESYAQWLGVATDTIPVVRNAVMPPMQQEPVTNIRERLGLPSSARVLLGAMRFSPEKTPEAFVHVASEVIRQCPDVYAVLLGKGPLELALGEQVAELGMADRILLPGVQDDIFNWLQQSDLLLSTSCFEGMSNIILEAQSVGCAVVATDIPGNRETLLPILVEEGCLIPHGQWRQMSERILALLQQPPVGLSLRLQEEMRRHYSPQRLAEQTLALRSM</sequence>
<dbReference type="RefSeq" id="WP_005358922.1">
    <property type="nucleotide sequence ID" value="NZ_APVG01000054.1"/>
</dbReference>
<keyword evidence="2" id="KW-1185">Reference proteome</keyword>
<accession>N9VHD3</accession>
<name>N9VHD3_9GAMM</name>
<dbReference type="PATRIC" id="fig|1268237.3.peg.3218"/>
<dbReference type="Pfam" id="PF13692">
    <property type="entry name" value="Glyco_trans_1_4"/>
    <property type="match status" value="1"/>
</dbReference>
<dbReference type="SUPFAM" id="SSF53756">
    <property type="entry name" value="UDP-Glycosyltransferase/glycogen phosphorylase"/>
    <property type="match status" value="1"/>
</dbReference>
<organism evidence="1 2">
    <name type="scientific">Aeromonas diversa CDC 2478-85</name>
    <dbReference type="NCBI Taxonomy" id="1268237"/>
    <lineage>
        <taxon>Bacteria</taxon>
        <taxon>Pseudomonadati</taxon>
        <taxon>Pseudomonadota</taxon>
        <taxon>Gammaproteobacteria</taxon>
        <taxon>Aeromonadales</taxon>
        <taxon>Aeromonadaceae</taxon>
        <taxon>Aeromonas</taxon>
    </lineage>
</organism>
<dbReference type="Proteomes" id="UP000023775">
    <property type="component" value="Unassembled WGS sequence"/>
</dbReference>
<dbReference type="PANTHER" id="PTHR12526">
    <property type="entry name" value="GLYCOSYLTRANSFERASE"/>
    <property type="match status" value="1"/>
</dbReference>
<dbReference type="GO" id="GO:0016740">
    <property type="term" value="F:transferase activity"/>
    <property type="evidence" value="ECO:0007669"/>
    <property type="project" value="UniProtKB-KW"/>
</dbReference>
<comment type="caution">
    <text evidence="1">The sequence shown here is derived from an EMBL/GenBank/DDBJ whole genome shotgun (WGS) entry which is preliminary data.</text>
</comment>
<dbReference type="Gene3D" id="3.40.50.2000">
    <property type="entry name" value="Glycogen Phosphorylase B"/>
    <property type="match status" value="2"/>
</dbReference>